<feature type="compositionally biased region" description="Pro residues" evidence="1">
    <location>
        <begin position="540"/>
        <end position="551"/>
    </location>
</feature>
<feature type="compositionally biased region" description="Polar residues" evidence="1">
    <location>
        <begin position="585"/>
        <end position="596"/>
    </location>
</feature>
<evidence type="ECO:0000313" key="4">
    <source>
        <dbReference type="Proteomes" id="UP001302126"/>
    </source>
</evidence>
<gene>
    <name evidence="3" type="ORF">QBC35DRAFT_45548</name>
</gene>
<dbReference type="InterPro" id="IPR031606">
    <property type="entry name" value="Kch1/2"/>
</dbReference>
<dbReference type="EMBL" id="MU864362">
    <property type="protein sequence ID" value="KAK4190982.1"/>
    <property type="molecule type" value="Genomic_DNA"/>
</dbReference>
<dbReference type="Proteomes" id="UP001302126">
    <property type="component" value="Unassembled WGS sequence"/>
</dbReference>
<dbReference type="AlphaFoldDB" id="A0AAN6X2P2"/>
<keyword evidence="2" id="KW-0472">Membrane</keyword>
<feature type="transmembrane region" description="Helical" evidence="2">
    <location>
        <begin position="222"/>
        <end position="254"/>
    </location>
</feature>
<keyword evidence="2" id="KW-0812">Transmembrane</keyword>
<evidence type="ECO:0008006" key="5">
    <source>
        <dbReference type="Google" id="ProtNLM"/>
    </source>
</evidence>
<evidence type="ECO:0000256" key="2">
    <source>
        <dbReference type="SAM" id="Phobius"/>
    </source>
</evidence>
<feature type="compositionally biased region" description="Polar residues" evidence="1">
    <location>
        <begin position="394"/>
        <end position="404"/>
    </location>
</feature>
<sequence length="867" mass="95255">MGLFSHKRANVKVDATETWDFISLNDFKSTSCWTPFAYVILWISMFLSVAVYAVDTFTAYQLLAFNNWSSQIEPSQMVNFDTTKWIFTGCIILSVINLIYEHIRANRIMRRGSVAESFLDHIAQRLECFRMGKGRGWKRFLVFAELTKSKKGAEYIALFTFFNFQSWVRVLLCAGPRQVLNGLALYSVYNAKLQIEGNNFDASLASFLDKIRALATEEPTQAVILSGMLFTVIIWVFSFLSLLLSAFFFVFFLWHYIPKEDGGLTGFCERKVNKRLRQIVSIKINKAMAEDEQKRKRAEMKAAKKNGEVRPLTMKPSLPVFNNNDDLPPMPSLKRAETFVSVSEISDRPSTPNSFEMSAMGKGRPVPSRTATAASSTSKFSSRQSLIGAAAPMGTSSRSESSAPTLPPLGYPPARTATAASNRSNGPGAPLQRMPTNNSTFRQEYSASPAAMHSDAMPSLPPLARTPTNEMSNYRGPGPNQPLRDNRWPNPNQGRPPFDQYSNGRASPAPSTTSYRNGPMSPPGMGPGPGGYPMRSATGPMPPRGPQPQYPPQRNMTAPTGQPYHRPTGSNGSQRSMPGYPGQPYHQQSASNSSLRSMVMPGGYQTQGDDQYEYPSRSNQPANPMAGSFQAQTTGDNRQPTLPNIEPIGSITEAILADGDYRQPTLPNIAPERSMTAPIPARNDEDYGYAGRSGQQTGGGVAGSYPGRESDDFEQPSQSNTAPSRSMTAPVPARDEYDGEYRSQPMPQAGRTIPESSRARETDEFEQSLRAPPAPGRSFTAPISPRNNEEFGYPNRSNTVAENTSRAPVSQTGYGNSNNDDEYGYPSPARSNTLPVNTGLPRGPAPPRGGNNDGWSQDLERGNSSRY</sequence>
<proteinExistence type="predicted"/>
<keyword evidence="2" id="KW-1133">Transmembrane helix</keyword>
<feature type="compositionally biased region" description="Polar residues" evidence="1">
    <location>
        <begin position="343"/>
        <end position="356"/>
    </location>
</feature>
<accession>A0AAN6X2P2</accession>
<dbReference type="GO" id="GO:0015079">
    <property type="term" value="F:potassium ion transmembrane transporter activity"/>
    <property type="evidence" value="ECO:0007669"/>
    <property type="project" value="InterPro"/>
</dbReference>
<dbReference type="GO" id="GO:0005886">
    <property type="term" value="C:plasma membrane"/>
    <property type="evidence" value="ECO:0007669"/>
    <property type="project" value="InterPro"/>
</dbReference>
<feature type="compositionally biased region" description="Polar residues" evidence="1">
    <location>
        <begin position="500"/>
        <end position="516"/>
    </location>
</feature>
<feature type="compositionally biased region" description="Polar residues" evidence="1">
    <location>
        <begin position="715"/>
        <end position="727"/>
    </location>
</feature>
<protein>
    <recommendedName>
        <fullName evidence="5">Vacuolar membrane protein</fullName>
    </recommendedName>
</protein>
<feature type="compositionally biased region" description="Basic and acidic residues" evidence="1">
    <location>
        <begin position="858"/>
        <end position="867"/>
    </location>
</feature>
<feature type="region of interest" description="Disordered" evidence="1">
    <location>
        <begin position="662"/>
        <end position="867"/>
    </location>
</feature>
<feature type="compositionally biased region" description="Polar residues" evidence="1">
    <location>
        <begin position="629"/>
        <end position="642"/>
    </location>
</feature>
<feature type="compositionally biased region" description="Polar residues" evidence="1">
    <location>
        <begin position="434"/>
        <end position="446"/>
    </location>
</feature>
<comment type="caution">
    <text evidence="3">The sequence shown here is derived from an EMBL/GenBank/DDBJ whole genome shotgun (WGS) entry which is preliminary data.</text>
</comment>
<feature type="region of interest" description="Disordered" evidence="1">
    <location>
        <begin position="343"/>
        <end position="645"/>
    </location>
</feature>
<evidence type="ECO:0000313" key="3">
    <source>
        <dbReference type="EMBL" id="KAK4190982.1"/>
    </source>
</evidence>
<dbReference type="Pfam" id="PF16944">
    <property type="entry name" value="KCH"/>
    <property type="match status" value="1"/>
</dbReference>
<reference evidence="3" key="1">
    <citation type="journal article" date="2023" name="Mol. Phylogenet. Evol.">
        <title>Genome-scale phylogeny and comparative genomics of the fungal order Sordariales.</title>
        <authorList>
            <person name="Hensen N."/>
            <person name="Bonometti L."/>
            <person name="Westerberg I."/>
            <person name="Brannstrom I.O."/>
            <person name="Guillou S."/>
            <person name="Cros-Aarteil S."/>
            <person name="Calhoun S."/>
            <person name="Haridas S."/>
            <person name="Kuo A."/>
            <person name="Mondo S."/>
            <person name="Pangilinan J."/>
            <person name="Riley R."/>
            <person name="LaButti K."/>
            <person name="Andreopoulos B."/>
            <person name="Lipzen A."/>
            <person name="Chen C."/>
            <person name="Yan M."/>
            <person name="Daum C."/>
            <person name="Ng V."/>
            <person name="Clum A."/>
            <person name="Steindorff A."/>
            <person name="Ohm R.A."/>
            <person name="Martin F."/>
            <person name="Silar P."/>
            <person name="Natvig D.O."/>
            <person name="Lalanne C."/>
            <person name="Gautier V."/>
            <person name="Ament-Velasquez S.L."/>
            <person name="Kruys A."/>
            <person name="Hutchinson M.I."/>
            <person name="Powell A.J."/>
            <person name="Barry K."/>
            <person name="Miller A.N."/>
            <person name="Grigoriev I.V."/>
            <person name="Debuchy R."/>
            <person name="Gladieux P."/>
            <person name="Hiltunen Thoren M."/>
            <person name="Johannesson H."/>
        </authorList>
    </citation>
    <scope>NUCLEOTIDE SEQUENCE</scope>
    <source>
        <strain evidence="3">PSN309</strain>
    </source>
</reference>
<feature type="transmembrane region" description="Helical" evidence="2">
    <location>
        <begin position="36"/>
        <end position="63"/>
    </location>
</feature>
<organism evidence="3 4">
    <name type="scientific">Podospora australis</name>
    <dbReference type="NCBI Taxonomy" id="1536484"/>
    <lineage>
        <taxon>Eukaryota</taxon>
        <taxon>Fungi</taxon>
        <taxon>Dikarya</taxon>
        <taxon>Ascomycota</taxon>
        <taxon>Pezizomycotina</taxon>
        <taxon>Sordariomycetes</taxon>
        <taxon>Sordariomycetidae</taxon>
        <taxon>Sordariales</taxon>
        <taxon>Podosporaceae</taxon>
        <taxon>Podospora</taxon>
    </lineage>
</organism>
<feature type="compositionally biased region" description="Polar residues" evidence="1">
    <location>
        <begin position="795"/>
        <end position="818"/>
    </location>
</feature>
<feature type="transmembrane region" description="Helical" evidence="2">
    <location>
        <begin position="83"/>
        <end position="100"/>
    </location>
</feature>
<keyword evidence="4" id="KW-1185">Reference proteome</keyword>
<dbReference type="PANTHER" id="PTHR36424:SF1">
    <property type="entry name" value="LOW AFFINITY K(+) TRANSPORTER 1-RELATED"/>
    <property type="match status" value="1"/>
</dbReference>
<reference evidence="3" key="2">
    <citation type="submission" date="2023-05" db="EMBL/GenBank/DDBJ databases">
        <authorList>
            <consortium name="Lawrence Berkeley National Laboratory"/>
            <person name="Steindorff A."/>
            <person name="Hensen N."/>
            <person name="Bonometti L."/>
            <person name="Westerberg I."/>
            <person name="Brannstrom I.O."/>
            <person name="Guillou S."/>
            <person name="Cros-Aarteil S."/>
            <person name="Calhoun S."/>
            <person name="Haridas S."/>
            <person name="Kuo A."/>
            <person name="Mondo S."/>
            <person name="Pangilinan J."/>
            <person name="Riley R."/>
            <person name="Labutti K."/>
            <person name="Andreopoulos B."/>
            <person name="Lipzen A."/>
            <person name="Chen C."/>
            <person name="Yanf M."/>
            <person name="Daum C."/>
            <person name="Ng V."/>
            <person name="Clum A."/>
            <person name="Ohm R."/>
            <person name="Martin F."/>
            <person name="Silar P."/>
            <person name="Natvig D."/>
            <person name="Lalanne C."/>
            <person name="Gautier V."/>
            <person name="Ament-Velasquez S.L."/>
            <person name="Kruys A."/>
            <person name="Hutchinson M.I."/>
            <person name="Powell A.J."/>
            <person name="Barry K."/>
            <person name="Miller A.N."/>
            <person name="Grigoriev I.V."/>
            <person name="Debuchy R."/>
            <person name="Gladieux P."/>
            <person name="Thoren M.H."/>
            <person name="Johannesson H."/>
        </authorList>
    </citation>
    <scope>NUCLEOTIDE SEQUENCE</scope>
    <source>
        <strain evidence="3">PSN309</strain>
    </source>
</reference>
<name>A0AAN6X2P2_9PEZI</name>
<evidence type="ECO:0000256" key="1">
    <source>
        <dbReference type="SAM" id="MobiDB-lite"/>
    </source>
</evidence>
<dbReference type="PANTHER" id="PTHR36424">
    <property type="entry name" value="PHEROMONE-REGULATED MEMBRANE PROTEIN 6"/>
    <property type="match status" value="1"/>
</dbReference>
<feature type="compositionally biased region" description="Low complexity" evidence="1">
    <location>
        <begin position="368"/>
        <end position="385"/>
    </location>
</feature>